<organism evidence="2 3">
    <name type="scientific">Austropuccinia psidii MF-1</name>
    <dbReference type="NCBI Taxonomy" id="1389203"/>
    <lineage>
        <taxon>Eukaryota</taxon>
        <taxon>Fungi</taxon>
        <taxon>Dikarya</taxon>
        <taxon>Basidiomycota</taxon>
        <taxon>Pucciniomycotina</taxon>
        <taxon>Pucciniomycetes</taxon>
        <taxon>Pucciniales</taxon>
        <taxon>Sphaerophragmiaceae</taxon>
        <taxon>Austropuccinia</taxon>
    </lineage>
</organism>
<dbReference type="Proteomes" id="UP000765509">
    <property type="component" value="Unassembled WGS sequence"/>
</dbReference>
<protein>
    <submittedName>
        <fullName evidence="2">Uncharacterized protein</fullName>
    </submittedName>
</protein>
<proteinExistence type="predicted"/>
<keyword evidence="3" id="KW-1185">Reference proteome</keyword>
<comment type="caution">
    <text evidence="2">The sequence shown here is derived from an EMBL/GenBank/DDBJ whole genome shotgun (WGS) entry which is preliminary data.</text>
</comment>
<feature type="region of interest" description="Disordered" evidence="1">
    <location>
        <begin position="44"/>
        <end position="79"/>
    </location>
</feature>
<evidence type="ECO:0000313" key="3">
    <source>
        <dbReference type="Proteomes" id="UP000765509"/>
    </source>
</evidence>
<feature type="compositionally biased region" description="Basic and acidic residues" evidence="1">
    <location>
        <begin position="51"/>
        <end position="63"/>
    </location>
</feature>
<gene>
    <name evidence="2" type="ORF">O181_052075</name>
</gene>
<dbReference type="AlphaFoldDB" id="A0A9Q3E479"/>
<sequence length="79" mass="8710">MLVMLANKHTRNVLLLSDASDQAPRAVPNQDALARTPLWPAIMKPFPSRNRCPDPKQANRNDSRQSSLSPPVLICPPPS</sequence>
<accession>A0A9Q3E479</accession>
<evidence type="ECO:0000256" key="1">
    <source>
        <dbReference type="SAM" id="MobiDB-lite"/>
    </source>
</evidence>
<name>A0A9Q3E479_9BASI</name>
<dbReference type="EMBL" id="AVOT02022754">
    <property type="protein sequence ID" value="MBW0512360.1"/>
    <property type="molecule type" value="Genomic_DNA"/>
</dbReference>
<evidence type="ECO:0000313" key="2">
    <source>
        <dbReference type="EMBL" id="MBW0512360.1"/>
    </source>
</evidence>
<reference evidence="2" key="1">
    <citation type="submission" date="2021-03" db="EMBL/GenBank/DDBJ databases">
        <title>Draft genome sequence of rust myrtle Austropuccinia psidii MF-1, a brazilian biotype.</title>
        <authorList>
            <person name="Quecine M.C."/>
            <person name="Pachon D.M.R."/>
            <person name="Bonatelli M.L."/>
            <person name="Correr F.H."/>
            <person name="Franceschini L.M."/>
            <person name="Leite T.F."/>
            <person name="Margarido G.R.A."/>
            <person name="Almeida C.A."/>
            <person name="Ferrarezi J.A."/>
            <person name="Labate C.A."/>
        </authorList>
    </citation>
    <scope>NUCLEOTIDE SEQUENCE</scope>
    <source>
        <strain evidence="2">MF-1</strain>
    </source>
</reference>